<organism evidence="14 15">
    <name type="scientific">Aphidius gifuensis</name>
    <name type="common">Parasitoid wasp</name>
    <dbReference type="NCBI Taxonomy" id="684658"/>
    <lineage>
        <taxon>Eukaryota</taxon>
        <taxon>Metazoa</taxon>
        <taxon>Ecdysozoa</taxon>
        <taxon>Arthropoda</taxon>
        <taxon>Hexapoda</taxon>
        <taxon>Insecta</taxon>
        <taxon>Pterygota</taxon>
        <taxon>Neoptera</taxon>
        <taxon>Endopterygota</taxon>
        <taxon>Hymenoptera</taxon>
        <taxon>Apocrita</taxon>
        <taxon>Ichneumonoidea</taxon>
        <taxon>Braconidae</taxon>
        <taxon>Aphidiinae</taxon>
        <taxon>Aphidius</taxon>
    </lineage>
</organism>
<dbReference type="Pfam" id="PF09753">
    <property type="entry name" value="Use1"/>
    <property type="match status" value="1"/>
</dbReference>
<keyword evidence="4" id="KW-0813">Transport</keyword>
<comment type="similarity">
    <text evidence="2">Belongs to the USE1 family.</text>
</comment>
<dbReference type="OrthoDB" id="4506189at2759"/>
<evidence type="ECO:0000256" key="3">
    <source>
        <dbReference type="ARBA" id="ARBA00015843"/>
    </source>
</evidence>
<evidence type="ECO:0000256" key="6">
    <source>
        <dbReference type="ARBA" id="ARBA00022824"/>
    </source>
</evidence>
<dbReference type="GO" id="GO:0005484">
    <property type="term" value="F:SNAP receptor activity"/>
    <property type="evidence" value="ECO:0007669"/>
    <property type="project" value="TreeGrafter"/>
</dbReference>
<keyword evidence="7" id="KW-0931">ER-Golgi transport</keyword>
<evidence type="ECO:0000256" key="4">
    <source>
        <dbReference type="ARBA" id="ARBA00022448"/>
    </source>
</evidence>
<dbReference type="PANTHER" id="PTHR13050:SF7">
    <property type="entry name" value="VESICLE TRANSPORT PROTEIN USE1"/>
    <property type="match status" value="1"/>
</dbReference>
<keyword evidence="6" id="KW-0256">Endoplasmic reticulum</keyword>
<accession>A0A834XY74</accession>
<proteinExistence type="inferred from homology"/>
<dbReference type="PANTHER" id="PTHR13050">
    <property type="entry name" value="USE1-LIKE PROTEIN"/>
    <property type="match status" value="1"/>
</dbReference>
<evidence type="ECO:0000256" key="7">
    <source>
        <dbReference type="ARBA" id="ARBA00022892"/>
    </source>
</evidence>
<dbReference type="GO" id="GO:0005789">
    <property type="term" value="C:endoplasmic reticulum membrane"/>
    <property type="evidence" value="ECO:0007669"/>
    <property type="project" value="UniProtKB-SubCell"/>
</dbReference>
<evidence type="ECO:0000256" key="11">
    <source>
        <dbReference type="ARBA" id="ARBA00032711"/>
    </source>
</evidence>
<feature type="region of interest" description="Disordered" evidence="12">
    <location>
        <begin position="93"/>
        <end position="117"/>
    </location>
</feature>
<dbReference type="GO" id="GO:0015031">
    <property type="term" value="P:protein transport"/>
    <property type="evidence" value="ECO:0007669"/>
    <property type="project" value="UniProtKB-KW"/>
</dbReference>
<evidence type="ECO:0000313" key="14">
    <source>
        <dbReference type="EMBL" id="KAF7993817.1"/>
    </source>
</evidence>
<reference evidence="14 15" key="1">
    <citation type="submission" date="2020-08" db="EMBL/GenBank/DDBJ databases">
        <title>Aphidius gifuensis genome sequencing and assembly.</title>
        <authorList>
            <person name="Du Z."/>
        </authorList>
    </citation>
    <scope>NUCLEOTIDE SEQUENCE [LARGE SCALE GENOMIC DNA]</scope>
    <source>
        <strain evidence="14">YNYX2018</strain>
        <tissue evidence="14">Adults</tissue>
    </source>
</reference>
<comment type="caution">
    <text evidence="14">The sequence shown here is derived from an EMBL/GenBank/DDBJ whole genome shotgun (WGS) entry which is preliminary data.</text>
</comment>
<evidence type="ECO:0000256" key="9">
    <source>
        <dbReference type="ARBA" id="ARBA00022989"/>
    </source>
</evidence>
<evidence type="ECO:0000256" key="13">
    <source>
        <dbReference type="SAM" id="Phobius"/>
    </source>
</evidence>
<keyword evidence="5 13" id="KW-0812">Transmembrane</keyword>
<keyword evidence="15" id="KW-1185">Reference proteome</keyword>
<keyword evidence="10 13" id="KW-0472">Membrane</keyword>
<name>A0A834XY74_APHGI</name>
<dbReference type="GO" id="GO:0006890">
    <property type="term" value="P:retrograde vesicle-mediated transport, Golgi to endoplasmic reticulum"/>
    <property type="evidence" value="ECO:0007669"/>
    <property type="project" value="TreeGrafter"/>
</dbReference>
<dbReference type="InterPro" id="IPR019150">
    <property type="entry name" value="Vesicle_transport_protein_Use1"/>
</dbReference>
<dbReference type="GO" id="GO:0031201">
    <property type="term" value="C:SNARE complex"/>
    <property type="evidence" value="ECO:0007669"/>
    <property type="project" value="TreeGrafter"/>
</dbReference>
<evidence type="ECO:0000256" key="1">
    <source>
        <dbReference type="ARBA" id="ARBA00004163"/>
    </source>
</evidence>
<feature type="compositionally biased region" description="Low complexity" evidence="12">
    <location>
        <begin position="93"/>
        <end position="111"/>
    </location>
</feature>
<evidence type="ECO:0000256" key="2">
    <source>
        <dbReference type="ARBA" id="ARBA00007891"/>
    </source>
</evidence>
<evidence type="ECO:0000256" key="8">
    <source>
        <dbReference type="ARBA" id="ARBA00022927"/>
    </source>
</evidence>
<dbReference type="AlphaFoldDB" id="A0A834XY74"/>
<evidence type="ECO:0000256" key="5">
    <source>
        <dbReference type="ARBA" id="ARBA00022692"/>
    </source>
</evidence>
<keyword evidence="9 13" id="KW-1133">Transmembrane helix</keyword>
<protein>
    <recommendedName>
        <fullName evidence="3">Vesicle transport protein USE1</fullName>
    </recommendedName>
    <alternativeName>
        <fullName evidence="11">USE1-like protein</fullName>
    </alternativeName>
</protein>
<comment type="subcellular location">
    <subcellularLocation>
        <location evidence="1">Endoplasmic reticulum membrane</location>
        <topology evidence="1">Single-pass type IV membrane protein</topology>
    </subcellularLocation>
</comment>
<evidence type="ECO:0000256" key="12">
    <source>
        <dbReference type="SAM" id="MobiDB-lite"/>
    </source>
</evidence>
<dbReference type="CDD" id="cd15860">
    <property type="entry name" value="SNARE_USE1"/>
    <property type="match status" value="1"/>
</dbReference>
<evidence type="ECO:0000256" key="10">
    <source>
        <dbReference type="ARBA" id="ARBA00023136"/>
    </source>
</evidence>
<sequence length="255" mass="29519">MSRLEVNVRRLLAKCELMAKEDVSENWRLEKYVLALDELVKKLNDDLIDKPAKDTISEYIKRTKFLKGIIETAKLSSPIERIAATQMLSKTSSSSLSSISNDNNNTSSITTQIHQKTSAKYNKELRAELFNSNSSKDGLKQRLLSPSSNQDDDLNSILKYNNDMQEKIAENMMMMTSSMKEHALTANAFITKDVNKLIKSDELTDKNTEKLKNETLRLEEHTKSQWRCWVWIMVVFVLTVFFSKYLYIDLYCNKY</sequence>
<keyword evidence="8" id="KW-0653">Protein transport</keyword>
<feature type="transmembrane region" description="Helical" evidence="13">
    <location>
        <begin position="228"/>
        <end position="248"/>
    </location>
</feature>
<dbReference type="Proteomes" id="UP000639338">
    <property type="component" value="Unassembled WGS sequence"/>
</dbReference>
<dbReference type="EMBL" id="JACMRX010000003">
    <property type="protein sequence ID" value="KAF7993817.1"/>
    <property type="molecule type" value="Genomic_DNA"/>
</dbReference>
<gene>
    <name evidence="14" type="ORF">HCN44_011086</name>
</gene>
<evidence type="ECO:0000313" key="15">
    <source>
        <dbReference type="Proteomes" id="UP000639338"/>
    </source>
</evidence>